<feature type="domain" description="Outer membrane protein beta-barrel" evidence="1">
    <location>
        <begin position="363"/>
        <end position="742"/>
    </location>
</feature>
<evidence type="ECO:0000259" key="1">
    <source>
        <dbReference type="Pfam" id="PF14905"/>
    </source>
</evidence>
<dbReference type="AlphaFoldDB" id="A0A1H4CWL0"/>
<evidence type="ECO:0000313" key="3">
    <source>
        <dbReference type="Proteomes" id="UP000183040"/>
    </source>
</evidence>
<dbReference type="SUPFAM" id="SSF56935">
    <property type="entry name" value="Porins"/>
    <property type="match status" value="1"/>
</dbReference>
<evidence type="ECO:0000313" key="2">
    <source>
        <dbReference type="EMBL" id="SEA64744.1"/>
    </source>
</evidence>
<dbReference type="Pfam" id="PF14905">
    <property type="entry name" value="OMP_b-brl_3"/>
    <property type="match status" value="1"/>
</dbReference>
<dbReference type="Gene3D" id="2.60.40.1120">
    <property type="entry name" value="Carboxypeptidase-like, regulatory domain"/>
    <property type="match status" value="1"/>
</dbReference>
<sequence>MKFIISAILSLCINNVYAQKITGVITDRDNNPIEFATIVLQTTDSVFLNSAYTDSVGRFSIKTDTLPVIITIQHLMYETYQKKCNTKAIGSIQMNEKSQMLSEVSIIGEYPLVRVIDGKMTYNMSQLLTDKMATSIYDAILKLPGIHIQKGTFQLIGANNVTILINGKKTNMDENQLNNLLKNMPKERIREAEVMYSAPPQYHVRGAVINLVLDNAIYDTQQLQGQINTLYNQGYYKNFQGGVTILYNTPKTLTDFLYSFGYNQVRTGQEIISQHIFNDQVSDINQSDRGYSVKPIHTIRLGNDWLINDKDKITLAYTAEIQPWMRSFNSSNGTYSDSENKKNTDKPVQMHNIALNYTSGFGFSTGIDFTSYKNHTIQHYRERMEGKEDFFDARSKQDIRRLSFYADQSHSLGKGWTLNYGTKFSFASDKSSQIYHSSVSHNWSDYDSDSQLNEYTYDLYAGFSKRFANNLSLNASLTGEYYKHKKIDYRSLFPMMEITYTANPVSVFQLSVSSDKVYPSYWEMQNTTSYLNGYTEIQGNTDLRPAKNYSFQLNYIWKSKYIFTLFANYTDDFFCQIPYQSSDRLMLIYKTLNFNYSAKLGFNMMIPFRISRIFESRFILNGYYDKMKSDHYYDLSFTKNNLAIYTNLDNTFTISSKPNIKAELSGSYISRNIQGPMTINAMYRIDTGIKWTFNRNKAELSLKVNDIFNSWAPKELNLQYQTQNLRMKEVVDSRRISLSFTYRFGDFKPKAHKEVDQSRFGK</sequence>
<dbReference type="RefSeq" id="WP_074706150.1">
    <property type="nucleotide sequence ID" value="NZ_FNRP01000010.1"/>
</dbReference>
<dbReference type="EMBL" id="FNRP01000010">
    <property type="protein sequence ID" value="SEA64744.1"/>
    <property type="molecule type" value="Genomic_DNA"/>
</dbReference>
<organism evidence="2 3">
    <name type="scientific">Bacteroides xylanisolvens</name>
    <dbReference type="NCBI Taxonomy" id="371601"/>
    <lineage>
        <taxon>Bacteria</taxon>
        <taxon>Pseudomonadati</taxon>
        <taxon>Bacteroidota</taxon>
        <taxon>Bacteroidia</taxon>
        <taxon>Bacteroidales</taxon>
        <taxon>Bacteroidaceae</taxon>
        <taxon>Bacteroides</taxon>
    </lineage>
</organism>
<protein>
    <submittedName>
        <fullName evidence="2">Outer membrane receptor proteins, mostly Fe transport</fullName>
    </submittedName>
</protein>
<dbReference type="Pfam" id="PF13715">
    <property type="entry name" value="CarbopepD_reg_2"/>
    <property type="match status" value="1"/>
</dbReference>
<name>A0A1H4CWL0_9BACE</name>
<dbReference type="Proteomes" id="UP000183040">
    <property type="component" value="Unassembled WGS sequence"/>
</dbReference>
<dbReference type="SUPFAM" id="SSF49464">
    <property type="entry name" value="Carboxypeptidase regulatory domain-like"/>
    <property type="match status" value="1"/>
</dbReference>
<dbReference type="InterPro" id="IPR008969">
    <property type="entry name" value="CarboxyPept-like_regulatory"/>
</dbReference>
<gene>
    <name evidence="2" type="ORF">SAMN04487924_11050</name>
</gene>
<dbReference type="InterPro" id="IPR041700">
    <property type="entry name" value="OMP_b-brl_3"/>
</dbReference>
<accession>A0A1H4CWL0</accession>
<reference evidence="2 3" key="1">
    <citation type="submission" date="2016-10" db="EMBL/GenBank/DDBJ databases">
        <authorList>
            <person name="de Groot N.N."/>
        </authorList>
    </citation>
    <scope>NUCLEOTIDE SEQUENCE [LARGE SCALE GENOMIC DNA]</scope>
    <source>
        <strain evidence="2 3">NLAE-zl-G339</strain>
    </source>
</reference>
<keyword evidence="2" id="KW-0675">Receptor</keyword>
<proteinExistence type="predicted"/>